<dbReference type="GO" id="GO:0046872">
    <property type="term" value="F:metal ion binding"/>
    <property type="evidence" value="ECO:0007669"/>
    <property type="project" value="UniProtKB-KW"/>
</dbReference>
<keyword evidence="4 9" id="KW-0560">Oxidoreductase</keyword>
<dbReference type="InterPro" id="IPR051329">
    <property type="entry name" value="NIR_SIR_4Fe-4S"/>
</dbReference>
<evidence type="ECO:0000259" key="7">
    <source>
        <dbReference type="Pfam" id="PF01077"/>
    </source>
</evidence>
<dbReference type="KEGG" id="acoa:RB602_04335"/>
<dbReference type="Gene3D" id="3.90.480.20">
    <property type="match status" value="1"/>
</dbReference>
<dbReference type="EC" id="1.8.7.1" evidence="9"/>
<evidence type="ECO:0000256" key="3">
    <source>
        <dbReference type="ARBA" id="ARBA00022723"/>
    </source>
</evidence>
<name>A0AA97F9E0_9SPHN</name>
<proteinExistence type="predicted"/>
<evidence type="ECO:0000256" key="1">
    <source>
        <dbReference type="ARBA" id="ARBA00022485"/>
    </source>
</evidence>
<organism evidence="9 10">
    <name type="scientific">Alterisphingorhabdus coralli</name>
    <dbReference type="NCBI Taxonomy" id="3071408"/>
    <lineage>
        <taxon>Bacteria</taxon>
        <taxon>Pseudomonadati</taxon>
        <taxon>Pseudomonadota</taxon>
        <taxon>Alphaproteobacteria</taxon>
        <taxon>Sphingomonadales</taxon>
        <taxon>Sphingomonadaceae</taxon>
        <taxon>Alterisphingorhabdus (ex Yan et al. 2024)</taxon>
    </lineage>
</organism>
<keyword evidence="5" id="KW-0408">Iron</keyword>
<gene>
    <name evidence="9" type="ORF">RB602_04335</name>
</gene>
<dbReference type="GO" id="GO:0050311">
    <property type="term" value="F:sulfite reductase (ferredoxin) activity"/>
    <property type="evidence" value="ECO:0007669"/>
    <property type="project" value="UniProtKB-EC"/>
</dbReference>
<evidence type="ECO:0000256" key="6">
    <source>
        <dbReference type="ARBA" id="ARBA00023014"/>
    </source>
</evidence>
<evidence type="ECO:0000256" key="5">
    <source>
        <dbReference type="ARBA" id="ARBA00023004"/>
    </source>
</evidence>
<keyword evidence="6" id="KW-0411">Iron-sulfur</keyword>
<dbReference type="PANTHER" id="PTHR32439">
    <property type="entry name" value="FERREDOXIN--NITRITE REDUCTASE, CHLOROPLASTIC"/>
    <property type="match status" value="1"/>
</dbReference>
<evidence type="ECO:0000256" key="4">
    <source>
        <dbReference type="ARBA" id="ARBA00023002"/>
    </source>
</evidence>
<feature type="domain" description="Nitrite/sulphite reductase 4Fe-4S" evidence="7">
    <location>
        <begin position="407"/>
        <end position="542"/>
    </location>
</feature>
<dbReference type="Proteomes" id="UP001302429">
    <property type="component" value="Chromosome"/>
</dbReference>
<dbReference type="InterPro" id="IPR006067">
    <property type="entry name" value="NO2/SO3_Rdtase_4Fe4S_dom"/>
</dbReference>
<evidence type="ECO:0000313" key="10">
    <source>
        <dbReference type="Proteomes" id="UP001302429"/>
    </source>
</evidence>
<dbReference type="SUPFAM" id="SSF56014">
    <property type="entry name" value="Nitrite and sulphite reductase 4Fe-4S domain-like"/>
    <property type="match status" value="2"/>
</dbReference>
<keyword evidence="1" id="KW-0004">4Fe-4S</keyword>
<dbReference type="PANTHER" id="PTHR32439:SF9">
    <property type="entry name" value="BLR3264 PROTEIN"/>
    <property type="match status" value="1"/>
</dbReference>
<dbReference type="RefSeq" id="WP_317083283.1">
    <property type="nucleotide sequence ID" value="NZ_CP136594.1"/>
</dbReference>
<dbReference type="InterPro" id="IPR045854">
    <property type="entry name" value="NO2/SO3_Rdtase_4Fe4S_sf"/>
</dbReference>
<dbReference type="GO" id="GO:0051539">
    <property type="term" value="F:4 iron, 4 sulfur cluster binding"/>
    <property type="evidence" value="ECO:0007669"/>
    <property type="project" value="UniProtKB-KW"/>
</dbReference>
<evidence type="ECO:0000259" key="8">
    <source>
        <dbReference type="Pfam" id="PF03460"/>
    </source>
</evidence>
<protein>
    <submittedName>
        <fullName evidence="9">Nitrite/sulfite reductase</fullName>
        <ecNumber evidence="9">1.8.7.1</ecNumber>
    </submittedName>
</protein>
<evidence type="ECO:0000313" key="9">
    <source>
        <dbReference type="EMBL" id="WOE75951.1"/>
    </source>
</evidence>
<dbReference type="Pfam" id="PF03460">
    <property type="entry name" value="NIR_SIR_ferr"/>
    <property type="match status" value="2"/>
</dbReference>
<keyword evidence="2" id="KW-0349">Heme</keyword>
<dbReference type="Gene3D" id="3.30.413.10">
    <property type="entry name" value="Sulfite Reductase Hemoprotein, domain 1"/>
    <property type="match status" value="2"/>
</dbReference>
<keyword evidence="3" id="KW-0479">Metal-binding</keyword>
<dbReference type="InterPro" id="IPR005117">
    <property type="entry name" value="NiRdtase/SiRdtase_haem-b_fer"/>
</dbReference>
<dbReference type="Pfam" id="PF01077">
    <property type="entry name" value="NIR_SIR"/>
    <property type="match status" value="2"/>
</dbReference>
<dbReference type="EMBL" id="CP136594">
    <property type="protein sequence ID" value="WOE75951.1"/>
    <property type="molecule type" value="Genomic_DNA"/>
</dbReference>
<feature type="domain" description="Nitrite/Sulfite reductase ferredoxin-like" evidence="8">
    <location>
        <begin position="52"/>
        <end position="109"/>
    </location>
</feature>
<dbReference type="InterPro" id="IPR036136">
    <property type="entry name" value="Nit/Sulf_reduc_fer-like_dom_sf"/>
</dbReference>
<dbReference type="AlphaFoldDB" id="A0AA97F9E0"/>
<feature type="domain" description="Nitrite/sulphite reductase 4Fe-4S" evidence="7">
    <location>
        <begin position="119"/>
        <end position="273"/>
    </location>
</feature>
<accession>A0AA97F9E0</accession>
<evidence type="ECO:0000256" key="2">
    <source>
        <dbReference type="ARBA" id="ARBA00022617"/>
    </source>
</evidence>
<keyword evidence="10" id="KW-1185">Reference proteome</keyword>
<sequence>MYQYDQYDQAMVDARVAEFRDQCERRLKGELTEDQFKPLRLMNGLYLQLHAYMLRVAIPYGTLNSKQMNMLGHIARKYDKGYGHFTTRQNIQYNWIKLEDAADILEELATVEMHAIQTSGNCIRNISSDQYAGAAADEITDPRPWAELLRQWSSFHPEFSYLPRKFKICVIAADEDRAAMRLHDIGIQLVRNEAGELGAKFFVGGGMGRTPMIGPEIRDFVPADELVHYAEACLRVYNRYGRRDNKYKARIKILVHELGADEYTRQVEEEFAHMKTLGLNPPLAELERISGYFADPAFDQDASDDLDLSDPDFRIWVEQNTHPHKQPGYAIATISLKPTGGIPGDATAEQMELMAELAREYSFDELRVTHAQNIVLPHIRKADLYSVWRKLDAAGLAPANLDLISDMIACPGLDYCSLANARSIPLAQKISERFADLDRQRDLGELKLKISGCINACGHHHAGHIGILGVDKKGVENYQLSLGGSGAEDVSLAKITGPGFTEDGVIDAIETVTNLYLERREDGERFVDTYRRIGMEPFKEALYG</sequence>
<feature type="domain" description="Nitrite/Sulfite reductase ferredoxin-like" evidence="8">
    <location>
        <begin position="342"/>
        <end position="393"/>
    </location>
</feature>
<dbReference type="SUPFAM" id="SSF55124">
    <property type="entry name" value="Nitrite/Sulfite reductase N-terminal domain-like"/>
    <property type="match status" value="2"/>
</dbReference>
<dbReference type="GO" id="GO:0020037">
    <property type="term" value="F:heme binding"/>
    <property type="evidence" value="ECO:0007669"/>
    <property type="project" value="InterPro"/>
</dbReference>
<reference evidence="9 10" key="1">
    <citation type="submission" date="2023-10" db="EMBL/GenBank/DDBJ databases">
        <title>Complete genome sequence of a Sphingomonadaceae bacterium.</title>
        <authorList>
            <person name="Yan C."/>
        </authorList>
    </citation>
    <scope>NUCLEOTIDE SEQUENCE [LARGE SCALE GENOMIC DNA]</scope>
    <source>
        <strain evidence="9 10">SCSIO 66989</strain>
    </source>
</reference>